<gene>
    <name evidence="2" type="ORF">GCM10010171_60070</name>
</gene>
<organism evidence="2 3">
    <name type="scientific">Actinokineospora fastidiosa</name>
    <dbReference type="NCBI Taxonomy" id="1816"/>
    <lineage>
        <taxon>Bacteria</taxon>
        <taxon>Bacillati</taxon>
        <taxon>Actinomycetota</taxon>
        <taxon>Actinomycetes</taxon>
        <taxon>Pseudonocardiales</taxon>
        <taxon>Pseudonocardiaceae</taxon>
        <taxon>Actinokineospora</taxon>
    </lineage>
</organism>
<accession>A0A918GT88</accession>
<feature type="region of interest" description="Disordered" evidence="1">
    <location>
        <begin position="39"/>
        <end position="88"/>
    </location>
</feature>
<reference evidence="2" key="1">
    <citation type="journal article" date="2014" name="Int. J. Syst. Evol. Microbiol.">
        <title>Complete genome sequence of Corynebacterium casei LMG S-19264T (=DSM 44701T), isolated from a smear-ripened cheese.</title>
        <authorList>
            <consortium name="US DOE Joint Genome Institute (JGI-PGF)"/>
            <person name="Walter F."/>
            <person name="Albersmeier A."/>
            <person name="Kalinowski J."/>
            <person name="Ruckert C."/>
        </authorList>
    </citation>
    <scope>NUCLEOTIDE SEQUENCE</scope>
    <source>
        <strain evidence="2">JCM 3276</strain>
    </source>
</reference>
<evidence type="ECO:0000313" key="3">
    <source>
        <dbReference type="Proteomes" id="UP000660680"/>
    </source>
</evidence>
<comment type="caution">
    <text evidence="2">The sequence shown here is derived from an EMBL/GenBank/DDBJ whole genome shotgun (WGS) entry which is preliminary data.</text>
</comment>
<dbReference type="EMBL" id="BMRB01000009">
    <property type="protein sequence ID" value="GGS57114.1"/>
    <property type="molecule type" value="Genomic_DNA"/>
</dbReference>
<evidence type="ECO:0000256" key="1">
    <source>
        <dbReference type="SAM" id="MobiDB-lite"/>
    </source>
</evidence>
<keyword evidence="3" id="KW-1185">Reference proteome</keyword>
<feature type="compositionally biased region" description="Basic and acidic residues" evidence="1">
    <location>
        <begin position="67"/>
        <end position="78"/>
    </location>
</feature>
<protein>
    <submittedName>
        <fullName evidence="2">Uncharacterized protein</fullName>
    </submittedName>
</protein>
<reference evidence="2" key="2">
    <citation type="submission" date="2020-09" db="EMBL/GenBank/DDBJ databases">
        <authorList>
            <person name="Sun Q."/>
            <person name="Ohkuma M."/>
        </authorList>
    </citation>
    <scope>NUCLEOTIDE SEQUENCE</scope>
    <source>
        <strain evidence="2">JCM 3276</strain>
    </source>
</reference>
<sequence>MVPHPIRAKVPVPAVPRHPRRRGRVRLLANYLINPHQQGSISIFDHSTVDDRGRDDAQAGDGGPPAARRERRSDEHIRIPQWDVTAMS</sequence>
<dbReference type="Proteomes" id="UP000660680">
    <property type="component" value="Unassembled WGS sequence"/>
</dbReference>
<feature type="compositionally biased region" description="Basic and acidic residues" evidence="1">
    <location>
        <begin position="47"/>
        <end position="57"/>
    </location>
</feature>
<name>A0A918GT88_9PSEU</name>
<dbReference type="AlphaFoldDB" id="A0A918GT88"/>
<proteinExistence type="predicted"/>
<evidence type="ECO:0000313" key="2">
    <source>
        <dbReference type="EMBL" id="GGS57114.1"/>
    </source>
</evidence>